<gene>
    <name evidence="1" type="ORF">OPV22_019443</name>
</gene>
<dbReference type="Proteomes" id="UP001222027">
    <property type="component" value="Unassembled WGS sequence"/>
</dbReference>
<accession>A0AAV8P8W5</accession>
<organism evidence="1 2">
    <name type="scientific">Ensete ventricosum</name>
    <name type="common">Abyssinian banana</name>
    <name type="synonym">Musa ensete</name>
    <dbReference type="NCBI Taxonomy" id="4639"/>
    <lineage>
        <taxon>Eukaryota</taxon>
        <taxon>Viridiplantae</taxon>
        <taxon>Streptophyta</taxon>
        <taxon>Embryophyta</taxon>
        <taxon>Tracheophyta</taxon>
        <taxon>Spermatophyta</taxon>
        <taxon>Magnoliopsida</taxon>
        <taxon>Liliopsida</taxon>
        <taxon>Zingiberales</taxon>
        <taxon>Musaceae</taxon>
        <taxon>Ensete</taxon>
    </lineage>
</organism>
<protein>
    <recommendedName>
        <fullName evidence="3">CASP-like protein</fullName>
    </recommendedName>
</protein>
<evidence type="ECO:0008006" key="3">
    <source>
        <dbReference type="Google" id="ProtNLM"/>
    </source>
</evidence>
<dbReference type="AlphaFoldDB" id="A0AAV8P8W5"/>
<evidence type="ECO:0000313" key="2">
    <source>
        <dbReference type="Proteomes" id="UP001222027"/>
    </source>
</evidence>
<evidence type="ECO:0000313" key="1">
    <source>
        <dbReference type="EMBL" id="KAJ8475716.1"/>
    </source>
</evidence>
<dbReference type="EMBL" id="JAQQAF010000006">
    <property type="protein sequence ID" value="KAJ8475716.1"/>
    <property type="molecule type" value="Genomic_DNA"/>
</dbReference>
<proteinExistence type="predicted"/>
<name>A0AAV8P8W5_ENSVE</name>
<reference evidence="1 2" key="1">
    <citation type="submission" date="2022-12" db="EMBL/GenBank/DDBJ databases">
        <title>Chromosome-scale assembly of the Ensete ventricosum genome.</title>
        <authorList>
            <person name="Dussert Y."/>
            <person name="Stocks J."/>
            <person name="Wendawek A."/>
            <person name="Woldeyes F."/>
            <person name="Nichols R.A."/>
            <person name="Borrell J.S."/>
        </authorList>
    </citation>
    <scope>NUCLEOTIDE SEQUENCE [LARGE SCALE GENOMIC DNA]</scope>
    <source>
        <strain evidence="2">cv. Maze</strain>
        <tissue evidence="1">Seeds</tissue>
    </source>
</reference>
<keyword evidence="2" id="KW-1185">Reference proteome</keyword>
<sequence length="146" mass="15370">MASTEMSRSANGSRKTAAESGHVLLPPAPGLLGVDLSPRLLLFATAVSALGSHLLVPHHHHDGFLLCRLSIDKDGLKGNSLVNRSKVCNVYGKFCGHIGSSIAVSVVASILLVSTTPSPVVADHLMNTTHSTHCRRVRTAANMRCA</sequence>
<comment type="caution">
    <text evidence="1">The sequence shown here is derived from an EMBL/GenBank/DDBJ whole genome shotgun (WGS) entry which is preliminary data.</text>
</comment>